<dbReference type="EMBL" id="CP072753">
    <property type="protein sequence ID" value="QUC16204.1"/>
    <property type="molecule type" value="Genomic_DNA"/>
</dbReference>
<feature type="compositionally biased region" description="Basic and acidic residues" evidence="1">
    <location>
        <begin position="19"/>
        <end position="36"/>
    </location>
</feature>
<name>A0A8E5HIR5_USTVR</name>
<evidence type="ECO:0000313" key="3">
    <source>
        <dbReference type="Proteomes" id="UP000027002"/>
    </source>
</evidence>
<keyword evidence="3" id="KW-1185">Reference proteome</keyword>
<protein>
    <submittedName>
        <fullName evidence="2">Uncharacterized protein</fullName>
    </submittedName>
</protein>
<dbReference type="KEGG" id="uvi:66061223"/>
<sequence>MRASPPPPPPPSSNPSGDPSRDTPAHAPDRPEEAIHGRKTPRAWTLLAIWYCAPHSWPPSLADFILLYCLGTFKAEC</sequence>
<evidence type="ECO:0000256" key="1">
    <source>
        <dbReference type="SAM" id="MobiDB-lite"/>
    </source>
</evidence>
<reference evidence="2" key="1">
    <citation type="submission" date="2020-03" db="EMBL/GenBank/DDBJ databases">
        <title>A mixture of massive structural variations and highly conserved coding sequences in Ustilaginoidea virens genome.</title>
        <authorList>
            <person name="Zhang K."/>
            <person name="Zhao Z."/>
            <person name="Zhang Z."/>
            <person name="Li Y."/>
            <person name="Hsiang T."/>
            <person name="Sun W."/>
        </authorList>
    </citation>
    <scope>NUCLEOTIDE SEQUENCE</scope>
    <source>
        <strain evidence="2">UV-8b</strain>
    </source>
</reference>
<gene>
    <name evidence="2" type="ORF">UV8b_00445</name>
</gene>
<dbReference type="RefSeq" id="XP_042993877.1">
    <property type="nucleotide sequence ID" value="XM_043137943.1"/>
</dbReference>
<feature type="compositionally biased region" description="Pro residues" evidence="1">
    <location>
        <begin position="1"/>
        <end position="13"/>
    </location>
</feature>
<organism evidence="2 3">
    <name type="scientific">Ustilaginoidea virens</name>
    <name type="common">Rice false smut fungus</name>
    <name type="synonym">Villosiclava virens</name>
    <dbReference type="NCBI Taxonomy" id="1159556"/>
    <lineage>
        <taxon>Eukaryota</taxon>
        <taxon>Fungi</taxon>
        <taxon>Dikarya</taxon>
        <taxon>Ascomycota</taxon>
        <taxon>Pezizomycotina</taxon>
        <taxon>Sordariomycetes</taxon>
        <taxon>Hypocreomycetidae</taxon>
        <taxon>Hypocreales</taxon>
        <taxon>Clavicipitaceae</taxon>
        <taxon>Ustilaginoidea</taxon>
    </lineage>
</organism>
<feature type="region of interest" description="Disordered" evidence="1">
    <location>
        <begin position="1"/>
        <end position="38"/>
    </location>
</feature>
<dbReference type="GeneID" id="66061223"/>
<dbReference type="AlphaFoldDB" id="A0A8E5HIR5"/>
<dbReference type="Proteomes" id="UP000027002">
    <property type="component" value="Chromosome 1"/>
</dbReference>
<proteinExistence type="predicted"/>
<accession>A0A8E5HIR5</accession>
<evidence type="ECO:0000313" key="2">
    <source>
        <dbReference type="EMBL" id="QUC16204.1"/>
    </source>
</evidence>